<protein>
    <submittedName>
        <fullName evidence="1">Uncharacterized protein</fullName>
    </submittedName>
</protein>
<dbReference type="Proteomes" id="UP001314681">
    <property type="component" value="Unassembled WGS sequence"/>
</dbReference>
<sequence length="92" mass="10495">MKIMNVEKSFELCAEAGWYGYNVFFDNQIGEEFIRALAPLGELLYMDQLKAPFFRVQGPGFLIKGVKGNNHLRIGVENNDTQILQEVLKKLS</sequence>
<keyword evidence="2" id="KW-1185">Reference proteome</keyword>
<evidence type="ECO:0000313" key="1">
    <source>
        <dbReference type="EMBL" id="MBU9727710.1"/>
    </source>
</evidence>
<comment type="caution">
    <text evidence="1">The sequence shown here is derived from an EMBL/GenBank/DDBJ whole genome shotgun (WGS) entry which is preliminary data.</text>
</comment>
<proteinExistence type="predicted"/>
<accession>A0ABS6KB26</accession>
<dbReference type="RefSeq" id="WP_238727105.1">
    <property type="nucleotide sequence ID" value="NZ_JAHQCX010000013.1"/>
</dbReference>
<organism evidence="1 2">
    <name type="scientific">Diplocloster modestus</name>
    <dbReference type="NCBI Taxonomy" id="2850322"/>
    <lineage>
        <taxon>Bacteria</taxon>
        <taxon>Bacillati</taxon>
        <taxon>Bacillota</taxon>
        <taxon>Clostridia</taxon>
        <taxon>Lachnospirales</taxon>
        <taxon>Lachnospiraceae</taxon>
        <taxon>Diplocloster</taxon>
    </lineage>
</organism>
<dbReference type="EMBL" id="JAHQCX010000013">
    <property type="protein sequence ID" value="MBU9727710.1"/>
    <property type="molecule type" value="Genomic_DNA"/>
</dbReference>
<gene>
    <name evidence="1" type="ORF">KTH90_17000</name>
</gene>
<evidence type="ECO:0000313" key="2">
    <source>
        <dbReference type="Proteomes" id="UP001314681"/>
    </source>
</evidence>
<reference evidence="1 2" key="1">
    <citation type="submission" date="2021-06" db="EMBL/GenBank/DDBJ databases">
        <title>Description of novel taxa of the family Lachnospiraceae.</title>
        <authorList>
            <person name="Chaplin A.V."/>
            <person name="Sokolova S.R."/>
            <person name="Pikina A.P."/>
            <person name="Korzhanova M."/>
            <person name="Belova V."/>
            <person name="Korostin D."/>
            <person name="Efimov B.A."/>
        </authorList>
    </citation>
    <scope>NUCLEOTIDE SEQUENCE [LARGE SCALE GENOMIC DNA]</scope>
    <source>
        <strain evidence="1 2">ASD4241</strain>
    </source>
</reference>
<name>A0ABS6KB26_9FIRM</name>